<evidence type="ECO:0000313" key="1">
    <source>
        <dbReference type="EMBL" id="KAK4366234.1"/>
    </source>
</evidence>
<sequence>MKNDGLYSLYRTTELLKDCRKKEQLLDHKTRCLFRNGKSRRSINASKGAILKIKIVYLTIAREESLVKIFFTIEREVLKDGAQLAKKNNC</sequence>
<organism evidence="1 2">
    <name type="scientific">Anisodus tanguticus</name>
    <dbReference type="NCBI Taxonomy" id="243964"/>
    <lineage>
        <taxon>Eukaryota</taxon>
        <taxon>Viridiplantae</taxon>
        <taxon>Streptophyta</taxon>
        <taxon>Embryophyta</taxon>
        <taxon>Tracheophyta</taxon>
        <taxon>Spermatophyta</taxon>
        <taxon>Magnoliopsida</taxon>
        <taxon>eudicotyledons</taxon>
        <taxon>Gunneridae</taxon>
        <taxon>Pentapetalae</taxon>
        <taxon>asterids</taxon>
        <taxon>lamiids</taxon>
        <taxon>Solanales</taxon>
        <taxon>Solanaceae</taxon>
        <taxon>Solanoideae</taxon>
        <taxon>Hyoscyameae</taxon>
        <taxon>Anisodus</taxon>
    </lineage>
</organism>
<gene>
    <name evidence="1" type="ORF">RND71_014114</name>
</gene>
<dbReference type="Proteomes" id="UP001291623">
    <property type="component" value="Unassembled WGS sequence"/>
</dbReference>
<dbReference type="AlphaFoldDB" id="A0AAE1VMG2"/>
<evidence type="ECO:0000313" key="2">
    <source>
        <dbReference type="Proteomes" id="UP001291623"/>
    </source>
</evidence>
<dbReference type="EMBL" id="JAVYJV010000007">
    <property type="protein sequence ID" value="KAK4366234.1"/>
    <property type="molecule type" value="Genomic_DNA"/>
</dbReference>
<comment type="caution">
    <text evidence="1">The sequence shown here is derived from an EMBL/GenBank/DDBJ whole genome shotgun (WGS) entry which is preliminary data.</text>
</comment>
<reference evidence="1" key="1">
    <citation type="submission" date="2023-12" db="EMBL/GenBank/DDBJ databases">
        <title>Genome assembly of Anisodus tanguticus.</title>
        <authorList>
            <person name="Wang Y.-J."/>
        </authorList>
    </citation>
    <scope>NUCLEOTIDE SEQUENCE</scope>
    <source>
        <strain evidence="1">KB-2021</strain>
        <tissue evidence="1">Leaf</tissue>
    </source>
</reference>
<name>A0AAE1VMG2_9SOLA</name>
<proteinExistence type="predicted"/>
<accession>A0AAE1VMG2</accession>
<keyword evidence="2" id="KW-1185">Reference proteome</keyword>
<protein>
    <submittedName>
        <fullName evidence="1">Uncharacterized protein</fullName>
    </submittedName>
</protein>